<keyword evidence="2" id="KW-0597">Phosphoprotein</keyword>
<dbReference type="Pfam" id="PF00640">
    <property type="entry name" value="PID"/>
    <property type="match status" value="1"/>
</dbReference>
<dbReference type="PROSITE" id="PS01179">
    <property type="entry name" value="PID"/>
    <property type="match status" value="1"/>
</dbReference>
<feature type="compositionally biased region" description="Low complexity" evidence="3">
    <location>
        <begin position="27"/>
        <end position="44"/>
    </location>
</feature>
<feature type="compositionally biased region" description="Polar residues" evidence="3">
    <location>
        <begin position="409"/>
        <end position="419"/>
    </location>
</feature>
<feature type="region of interest" description="Disordered" evidence="3">
    <location>
        <begin position="409"/>
        <end position="455"/>
    </location>
</feature>
<evidence type="ECO:0000256" key="3">
    <source>
        <dbReference type="SAM" id="MobiDB-lite"/>
    </source>
</evidence>
<name>A0A0K2V5C5_LEPSM</name>
<feature type="compositionally biased region" description="Basic residues" evidence="3">
    <location>
        <begin position="12"/>
        <end position="22"/>
    </location>
</feature>
<organism evidence="5">
    <name type="scientific">Lepeophtheirus salmonis</name>
    <name type="common">Salmon louse</name>
    <name type="synonym">Caligus salmonis</name>
    <dbReference type="NCBI Taxonomy" id="72036"/>
    <lineage>
        <taxon>Eukaryota</taxon>
        <taxon>Metazoa</taxon>
        <taxon>Ecdysozoa</taxon>
        <taxon>Arthropoda</taxon>
        <taxon>Crustacea</taxon>
        <taxon>Multicrustacea</taxon>
        <taxon>Hexanauplia</taxon>
        <taxon>Copepoda</taxon>
        <taxon>Siphonostomatoida</taxon>
        <taxon>Caligidae</taxon>
        <taxon>Lepeophtheirus</taxon>
    </lineage>
</organism>
<dbReference type="CDD" id="cd01268">
    <property type="entry name" value="PTB_Numb"/>
    <property type="match status" value="1"/>
</dbReference>
<dbReference type="Pfam" id="PF06311">
    <property type="entry name" value="NumbF"/>
    <property type="match status" value="1"/>
</dbReference>
<dbReference type="AlphaFoldDB" id="A0A0K2V5C5"/>
<feature type="compositionally biased region" description="Polar residues" evidence="3">
    <location>
        <begin position="575"/>
        <end position="585"/>
    </location>
</feature>
<dbReference type="GO" id="GO:0005737">
    <property type="term" value="C:cytoplasm"/>
    <property type="evidence" value="ECO:0007669"/>
    <property type="project" value="TreeGrafter"/>
</dbReference>
<dbReference type="OrthoDB" id="10070446at2759"/>
<dbReference type="EMBL" id="HACA01028159">
    <property type="protein sequence ID" value="CDW45520.1"/>
    <property type="molecule type" value="Transcribed_RNA"/>
</dbReference>
<reference evidence="5" key="1">
    <citation type="submission" date="2014-05" db="EMBL/GenBank/DDBJ databases">
        <authorList>
            <person name="Chronopoulou M."/>
        </authorList>
    </citation>
    <scope>NUCLEOTIDE SEQUENCE</scope>
    <source>
        <tissue evidence="5">Whole organism</tissue>
    </source>
</reference>
<dbReference type="SMART" id="SM00462">
    <property type="entry name" value="PTB"/>
    <property type="match status" value="1"/>
</dbReference>
<dbReference type="Gene3D" id="2.30.29.30">
    <property type="entry name" value="Pleckstrin-homology domain (PH domain)/Phosphotyrosine-binding domain (PTB)"/>
    <property type="match status" value="1"/>
</dbReference>
<feature type="compositionally biased region" description="Basic and acidic residues" evidence="3">
    <location>
        <begin position="1"/>
        <end position="11"/>
    </location>
</feature>
<dbReference type="InterPro" id="IPR010449">
    <property type="entry name" value="Numb_domain"/>
</dbReference>
<feature type="compositionally biased region" description="Low complexity" evidence="3">
    <location>
        <begin position="564"/>
        <end position="574"/>
    </location>
</feature>
<evidence type="ECO:0000256" key="2">
    <source>
        <dbReference type="ARBA" id="ARBA00022553"/>
    </source>
</evidence>
<dbReference type="InterPro" id="IPR006020">
    <property type="entry name" value="PTB/PI_dom"/>
</dbReference>
<accession>A0A0K2V5C5</accession>
<proteinExistence type="predicted"/>
<dbReference type="PANTHER" id="PTHR47368:SF2">
    <property type="entry name" value="PID DOMAIN-CONTAINING PROTEIN"/>
    <property type="match status" value="1"/>
</dbReference>
<dbReference type="PANTHER" id="PTHR47368">
    <property type="entry name" value="NUMB"/>
    <property type="match status" value="1"/>
</dbReference>
<evidence type="ECO:0000313" key="5">
    <source>
        <dbReference type="EMBL" id="CDW45520.1"/>
    </source>
</evidence>
<dbReference type="InterPro" id="IPR011993">
    <property type="entry name" value="PH-like_dom_sf"/>
</dbReference>
<evidence type="ECO:0000259" key="4">
    <source>
        <dbReference type="PROSITE" id="PS01179"/>
    </source>
</evidence>
<feature type="domain" description="PID" evidence="4">
    <location>
        <begin position="67"/>
        <end position="194"/>
    </location>
</feature>
<feature type="region of interest" description="Disordered" evidence="3">
    <location>
        <begin position="1"/>
        <end position="53"/>
    </location>
</feature>
<feature type="region of interest" description="Disordered" evidence="3">
    <location>
        <begin position="564"/>
        <end position="585"/>
    </location>
</feature>
<protein>
    <submittedName>
        <fullName evidence="5">Protein numblike [Apis florea]</fullName>
    </submittedName>
</protein>
<feature type="compositionally biased region" description="Low complexity" evidence="3">
    <location>
        <begin position="444"/>
        <end position="455"/>
    </location>
</feature>
<keyword evidence="1" id="KW-0217">Developmental protein</keyword>
<sequence>MDGSRKMDRLRKSIRSSLRKKNKDQIPGPSNNNDNNNSSPNSQPMSEIGSKGNVWQQDEVSVRDGTCSFAVKYLGCVEVFESRGMQVCEEAVKALKNSKRKSVRSILYIHGDGLRVVDNDTKGLIVDQTIEKVSFCSPDRNFFRGFSYICRDGTTRRWMCHAFMAMKDSGERLSHAVGCAFAICLERKQKRDKECNVSMSFDDKNSSFTRLGSFRQTTITDRLTDPQISKPAAHIPLASTVETNPHAIARPHATDLMLQRQTSFRGFNQLAGSSPFKRQLSLRINELPSTIERQRLSALPPNGEGSLTSNQSSVNSIKEEVNICDHNQVGTNDSVSSMCQQISQNLSILTSSVNDALSNTNFSTHQPHSLPYTISSAASPLPTVPEHSTIEVKGPSSCSVSPILQPTKLDTSFSSNSGIPVQYDNPWDNVPDQPKSLTQHHAQSLSLNSGGSTNSAGSSINHIINNNNIISSMSPSIIPMVGTGHSATPSSNDSSSGLSYTTDDCGWNNGGSLLGVDKQKSSNTPFISTEEIWSTKSSILDDPFDAEWAALATKRNNSKNLISSADSYSSTASSPTNPFRQNNPSIKTAFELQM</sequence>
<evidence type="ECO:0000256" key="1">
    <source>
        <dbReference type="ARBA" id="ARBA00022473"/>
    </source>
</evidence>
<dbReference type="InterPro" id="IPR016698">
    <property type="entry name" value="Numb/numb-like"/>
</dbReference>
<dbReference type="SUPFAM" id="SSF50729">
    <property type="entry name" value="PH domain-like"/>
    <property type="match status" value="1"/>
</dbReference>